<dbReference type="PRINTS" id="PR01021">
    <property type="entry name" value="OMPADOMAIN"/>
</dbReference>
<dbReference type="Proteomes" id="UP000190888">
    <property type="component" value="Unassembled WGS sequence"/>
</dbReference>
<evidence type="ECO:0000256" key="2">
    <source>
        <dbReference type="ARBA" id="ARBA00023136"/>
    </source>
</evidence>
<dbReference type="RefSeq" id="WP_078832469.1">
    <property type="nucleotide sequence ID" value="NZ_FUWH01000011.1"/>
</dbReference>
<evidence type="ECO:0000313" key="8">
    <source>
        <dbReference type="Proteomes" id="UP000190888"/>
    </source>
</evidence>
<keyword evidence="3" id="KW-0998">Cell outer membrane</keyword>
<reference evidence="7 8" key="1">
    <citation type="submission" date="2017-02" db="EMBL/GenBank/DDBJ databases">
        <authorList>
            <person name="Peterson S.W."/>
        </authorList>
    </citation>
    <scope>NUCLEOTIDE SEQUENCE [LARGE SCALE GENOMIC DNA]</scope>
    <source>
        <strain evidence="7 8">DSM 22335</strain>
    </source>
</reference>
<organism evidence="7 8">
    <name type="scientific">Sediminibacterium ginsengisoli</name>
    <dbReference type="NCBI Taxonomy" id="413434"/>
    <lineage>
        <taxon>Bacteria</taxon>
        <taxon>Pseudomonadati</taxon>
        <taxon>Bacteroidota</taxon>
        <taxon>Chitinophagia</taxon>
        <taxon>Chitinophagales</taxon>
        <taxon>Chitinophagaceae</taxon>
        <taxon>Sediminibacterium</taxon>
    </lineage>
</organism>
<dbReference type="Gene3D" id="3.30.1330.60">
    <property type="entry name" value="OmpA-like domain"/>
    <property type="match status" value="1"/>
</dbReference>
<name>A0A1T4RAX2_9BACT</name>
<accession>A0A1T4RAX2</accession>
<dbReference type="SUPFAM" id="SSF82171">
    <property type="entry name" value="DPP6 N-terminal domain-like"/>
    <property type="match status" value="1"/>
</dbReference>
<dbReference type="InterPro" id="IPR036737">
    <property type="entry name" value="OmpA-like_sf"/>
</dbReference>
<dbReference type="InterPro" id="IPR050330">
    <property type="entry name" value="Bact_OuterMem_StrucFunc"/>
</dbReference>
<proteinExistence type="predicted"/>
<dbReference type="CDD" id="cd07185">
    <property type="entry name" value="OmpA_C-like"/>
    <property type="match status" value="1"/>
</dbReference>
<dbReference type="PANTHER" id="PTHR30329:SF21">
    <property type="entry name" value="LIPOPROTEIN YIAD-RELATED"/>
    <property type="match status" value="1"/>
</dbReference>
<dbReference type="SUPFAM" id="SSF103088">
    <property type="entry name" value="OmpA-like"/>
    <property type="match status" value="1"/>
</dbReference>
<protein>
    <submittedName>
        <fullName evidence="7">WD40-like Beta Propeller Repeat</fullName>
    </submittedName>
</protein>
<evidence type="ECO:0000256" key="4">
    <source>
        <dbReference type="PROSITE-ProRule" id="PRU00473"/>
    </source>
</evidence>
<feature type="chain" id="PRO_5012346046" evidence="5">
    <location>
        <begin position="22"/>
        <end position="659"/>
    </location>
</feature>
<feature type="signal peptide" evidence="5">
    <location>
        <begin position="1"/>
        <end position="21"/>
    </location>
</feature>
<dbReference type="Pfam" id="PF07676">
    <property type="entry name" value="PD40"/>
    <property type="match status" value="1"/>
</dbReference>
<dbReference type="GO" id="GO:0009279">
    <property type="term" value="C:cell outer membrane"/>
    <property type="evidence" value="ECO:0007669"/>
    <property type="project" value="UniProtKB-SubCell"/>
</dbReference>
<dbReference type="InterPro" id="IPR006665">
    <property type="entry name" value="OmpA-like"/>
</dbReference>
<evidence type="ECO:0000313" key="7">
    <source>
        <dbReference type="EMBL" id="SKA13190.1"/>
    </source>
</evidence>
<evidence type="ECO:0000259" key="6">
    <source>
        <dbReference type="PROSITE" id="PS51123"/>
    </source>
</evidence>
<feature type="domain" description="OmpA-like" evidence="6">
    <location>
        <begin position="538"/>
        <end position="659"/>
    </location>
</feature>
<dbReference type="Gene3D" id="2.60.40.1120">
    <property type="entry name" value="Carboxypeptidase-like, regulatory domain"/>
    <property type="match status" value="1"/>
</dbReference>
<dbReference type="PANTHER" id="PTHR30329">
    <property type="entry name" value="STATOR ELEMENT OF FLAGELLAR MOTOR COMPLEX"/>
    <property type="match status" value="1"/>
</dbReference>
<dbReference type="InterPro" id="IPR011990">
    <property type="entry name" value="TPR-like_helical_dom_sf"/>
</dbReference>
<dbReference type="InterPro" id="IPR011659">
    <property type="entry name" value="WD40"/>
</dbReference>
<evidence type="ECO:0000256" key="5">
    <source>
        <dbReference type="SAM" id="SignalP"/>
    </source>
</evidence>
<gene>
    <name evidence="7" type="ORF">SAMN04488132_11186</name>
</gene>
<dbReference type="OrthoDB" id="9809364at2"/>
<dbReference type="PROSITE" id="PS51123">
    <property type="entry name" value="OMPA_2"/>
    <property type="match status" value="1"/>
</dbReference>
<dbReference type="Gene3D" id="1.25.40.10">
    <property type="entry name" value="Tetratricopeptide repeat domain"/>
    <property type="match status" value="1"/>
</dbReference>
<dbReference type="AlphaFoldDB" id="A0A1T4RAX2"/>
<keyword evidence="2 4" id="KW-0472">Membrane</keyword>
<dbReference type="SUPFAM" id="SSF48452">
    <property type="entry name" value="TPR-like"/>
    <property type="match status" value="1"/>
</dbReference>
<dbReference type="Pfam" id="PF13620">
    <property type="entry name" value="CarboxypepD_reg"/>
    <property type="match status" value="1"/>
</dbReference>
<keyword evidence="5" id="KW-0732">Signal</keyword>
<dbReference type="SUPFAM" id="SSF49478">
    <property type="entry name" value="Cna protein B-type domain"/>
    <property type="match status" value="1"/>
</dbReference>
<sequence>MKLIHSCLCSCLLLLASFADAQYVTDYKRTADMHFARGNYYSASQYYEKYLNSKQGKNVESRYKPYTVAMKTEKQDKDAITYESVVYRLAESYRLFHDYTGAEKWYAKTISFNAQQYPLAALWYGVSLRANKKYMEAEQQFSDFLSRHSVKDEYRNQAEKELDGVRFIQQQLNAPVSGVSTQIMGVPVNQGGANYAAVWLENEGLVFTSTRPDSLQKHVSGDPYMNTLYLYAHDQVKKLPLTEATATHQGVASFSADGQRMYFTRWQLKNAKNMAEIFMSNRSGDKWSDPRKLSTGVNMEGYSSKQPFLAGDYLFFSSDRPGGAGKYDLWYTTVDKDGNTGDAVNLGLTINTPEDEEAPYYHTASQLLIFATKGRTGMGGFDLFQSRGALASWTEPVNLGYPINSVKDDIYFFSSSTLNPLAKAYISSDRNSVCCLDVFEIKKLLLNLSGKVMDCRNNEPINGATISLVDTQYNKVLFTGKTNAAGVYTFELEQAGPYKVIAEWQGYETRSKPVLFRRLSNRDTIDIETICLEKNKPYPVNQPVILKDIYYDFDKATLRPESFPVLDKLAAVMKEYPAMQIELGAHTDSKGTDDYNHVLSEERAKSCVNYLIQMGIEPSRLISKGFGECCPVAPNEINGKDNPDGRALNRRTEIRIIHY</sequence>
<evidence type="ECO:0000256" key="1">
    <source>
        <dbReference type="ARBA" id="ARBA00004442"/>
    </source>
</evidence>
<dbReference type="InterPro" id="IPR006664">
    <property type="entry name" value="OMP_bac"/>
</dbReference>
<comment type="subcellular location">
    <subcellularLocation>
        <location evidence="1">Cell outer membrane</location>
    </subcellularLocation>
</comment>
<evidence type="ECO:0000256" key="3">
    <source>
        <dbReference type="ARBA" id="ARBA00023237"/>
    </source>
</evidence>
<keyword evidence="8" id="KW-1185">Reference proteome</keyword>
<dbReference type="EMBL" id="FUWH01000011">
    <property type="protein sequence ID" value="SKA13190.1"/>
    <property type="molecule type" value="Genomic_DNA"/>
</dbReference>
<dbReference type="Pfam" id="PF00691">
    <property type="entry name" value="OmpA"/>
    <property type="match status" value="1"/>
</dbReference>
<dbReference type="STRING" id="413434.SAMN04488132_11186"/>